<dbReference type="AlphaFoldDB" id="A0A087HAN3"/>
<dbReference type="UniPathway" id="UPA00143"/>
<dbReference type="SUPFAM" id="SSF54695">
    <property type="entry name" value="POZ domain"/>
    <property type="match status" value="1"/>
</dbReference>
<accession>A0A087HAN3</accession>
<evidence type="ECO:0000313" key="2">
    <source>
        <dbReference type="EMBL" id="KFK39185.1"/>
    </source>
</evidence>
<gene>
    <name evidence="2" type="ordered locus">AALP_Aa3g211100</name>
</gene>
<dbReference type="EMBL" id="CM002871">
    <property type="protein sequence ID" value="KFK39185.1"/>
    <property type="molecule type" value="Genomic_DNA"/>
</dbReference>
<dbReference type="GO" id="GO:0016567">
    <property type="term" value="P:protein ubiquitination"/>
    <property type="evidence" value="ECO:0007669"/>
    <property type="project" value="UniProtKB-UniPathway"/>
</dbReference>
<organism evidence="2 3">
    <name type="scientific">Arabis alpina</name>
    <name type="common">Alpine rock-cress</name>
    <dbReference type="NCBI Taxonomy" id="50452"/>
    <lineage>
        <taxon>Eukaryota</taxon>
        <taxon>Viridiplantae</taxon>
        <taxon>Streptophyta</taxon>
        <taxon>Embryophyta</taxon>
        <taxon>Tracheophyta</taxon>
        <taxon>Spermatophyta</taxon>
        <taxon>Magnoliopsida</taxon>
        <taxon>eudicotyledons</taxon>
        <taxon>Gunneridae</taxon>
        <taxon>Pentapetalae</taxon>
        <taxon>rosids</taxon>
        <taxon>malvids</taxon>
        <taxon>Brassicales</taxon>
        <taxon>Brassicaceae</taxon>
        <taxon>Arabideae</taxon>
        <taxon>Arabis</taxon>
    </lineage>
</organism>
<evidence type="ECO:0008006" key="4">
    <source>
        <dbReference type="Google" id="ProtNLM"/>
    </source>
</evidence>
<reference evidence="3" key="1">
    <citation type="journal article" date="2015" name="Nat. Plants">
        <title>Genome expansion of Arabis alpina linked with retrotransposition and reduced symmetric DNA methylation.</title>
        <authorList>
            <person name="Willing E.M."/>
            <person name="Rawat V."/>
            <person name="Mandakova T."/>
            <person name="Maumus F."/>
            <person name="James G.V."/>
            <person name="Nordstroem K.J."/>
            <person name="Becker C."/>
            <person name="Warthmann N."/>
            <person name="Chica C."/>
            <person name="Szarzynska B."/>
            <person name="Zytnicki M."/>
            <person name="Albani M.C."/>
            <person name="Kiefer C."/>
            <person name="Bergonzi S."/>
            <person name="Castaings L."/>
            <person name="Mateos J.L."/>
            <person name="Berns M.C."/>
            <person name="Bujdoso N."/>
            <person name="Piofczyk T."/>
            <person name="de Lorenzo L."/>
            <person name="Barrero-Sicilia C."/>
            <person name="Mateos I."/>
            <person name="Piednoel M."/>
            <person name="Hagmann J."/>
            <person name="Chen-Min-Tao R."/>
            <person name="Iglesias-Fernandez R."/>
            <person name="Schuster S.C."/>
            <person name="Alonso-Blanco C."/>
            <person name="Roudier F."/>
            <person name="Carbonero P."/>
            <person name="Paz-Ares J."/>
            <person name="Davis S.J."/>
            <person name="Pecinka A."/>
            <person name="Quesneville H."/>
            <person name="Colot V."/>
            <person name="Lysak M.A."/>
            <person name="Weigel D."/>
            <person name="Coupland G."/>
            <person name="Schneeberger K."/>
        </authorList>
    </citation>
    <scope>NUCLEOTIDE SEQUENCE [LARGE SCALE GENOMIC DNA]</scope>
    <source>
        <strain evidence="3">cv. Pajares</strain>
    </source>
</reference>
<name>A0A087HAN3_ARAAL</name>
<dbReference type="Gramene" id="KFK39185">
    <property type="protein sequence ID" value="KFK39185"/>
    <property type="gene ID" value="AALP_AA3G211100"/>
</dbReference>
<dbReference type="Proteomes" id="UP000029120">
    <property type="component" value="Chromosome 3"/>
</dbReference>
<dbReference type="InterPro" id="IPR011333">
    <property type="entry name" value="SKP1/BTB/POZ_sf"/>
</dbReference>
<proteinExistence type="predicted"/>
<protein>
    <recommendedName>
        <fullName evidence="4">BTB domain-containing protein</fullName>
    </recommendedName>
</protein>
<evidence type="ECO:0000256" key="1">
    <source>
        <dbReference type="ARBA" id="ARBA00004906"/>
    </source>
</evidence>
<dbReference type="PANTHER" id="PTHR32370">
    <property type="entry name" value="OS12G0117600 PROTEIN"/>
    <property type="match status" value="1"/>
</dbReference>
<dbReference type="InterPro" id="IPR043454">
    <property type="entry name" value="NPH3/RPT2-like"/>
</dbReference>
<dbReference type="OrthoDB" id="624345at2759"/>
<keyword evidence="3" id="KW-1185">Reference proteome</keyword>
<evidence type="ECO:0000313" key="3">
    <source>
        <dbReference type="Proteomes" id="UP000029120"/>
    </source>
</evidence>
<sequence length="92" mass="10815">MTVTKIQDFRGGAEAFELAIKFCYNINFEMNTENIVMLRCAAEYLKMTEEHSVGNLVETTEVYLNEVILKTQELMFKVLRKCEARESVYRYN</sequence>
<comment type="pathway">
    <text evidence="1">Protein modification; protein ubiquitination.</text>
</comment>